<accession>A0ABY5NHE0</accession>
<evidence type="ECO:0000259" key="1">
    <source>
        <dbReference type="Pfam" id="PF00975"/>
    </source>
</evidence>
<name>A0ABY5NHE0_9MICO</name>
<gene>
    <name evidence="2" type="ORF">L2X98_28575</name>
</gene>
<sequence>MLFDASTVGALSRRLTALVSMTPELRTVALEGTDLEQSLRSVWISAVGSEPPAGGEAGASLTDAQIVRLLAQVRREFGVAAEGLSALEFRSDPTVSGLARFLRDALDPPAALVVPLQPRGDKAPLFLIHAGGGYVFFYRALAARLGPDQPVHAIRAATRLDSHRHRFDRTVSIENLATRYIDEIKAVQPEGPYLLGGSCFGGVVAFEMAQQLIAQGETVGAPVLLFDSYVGIGEHWRDYASRTLSSVAERLGMDAGASPAALARAIAVGTVTRPVEVLKLAPLTVRSLLRRGFGALRVVRIRRAVRDNVPRQGGRSREQEQLDMMHDFLNVSVELVSRYEPKQYPGGAVLLKATVGPDPEPLWTPWVADGLQVHVMPGEHLDMMEEPWVEQTANQVRQALGR</sequence>
<proteinExistence type="predicted"/>
<dbReference type="Proteomes" id="UP001054811">
    <property type="component" value="Chromosome"/>
</dbReference>
<evidence type="ECO:0000313" key="3">
    <source>
        <dbReference type="Proteomes" id="UP001054811"/>
    </source>
</evidence>
<dbReference type="EMBL" id="CP091139">
    <property type="protein sequence ID" value="UUT34506.1"/>
    <property type="molecule type" value="Genomic_DNA"/>
</dbReference>
<keyword evidence="3" id="KW-1185">Reference proteome</keyword>
<dbReference type="InterPro" id="IPR001031">
    <property type="entry name" value="Thioesterase"/>
</dbReference>
<dbReference type="SUPFAM" id="SSF53474">
    <property type="entry name" value="alpha/beta-Hydrolases"/>
    <property type="match status" value="1"/>
</dbReference>
<protein>
    <submittedName>
        <fullName evidence="2">Thioesterase domain-containing protein</fullName>
    </submittedName>
</protein>
<organism evidence="2 3">
    <name type="scientific">Microbacterium elymi</name>
    <dbReference type="NCBI Taxonomy" id="2909587"/>
    <lineage>
        <taxon>Bacteria</taxon>
        <taxon>Bacillati</taxon>
        <taxon>Actinomycetota</taxon>
        <taxon>Actinomycetes</taxon>
        <taxon>Micrococcales</taxon>
        <taxon>Microbacteriaceae</taxon>
        <taxon>Microbacterium</taxon>
    </lineage>
</organism>
<evidence type="ECO:0000313" key="2">
    <source>
        <dbReference type="EMBL" id="UUT34506.1"/>
    </source>
</evidence>
<dbReference type="InterPro" id="IPR029058">
    <property type="entry name" value="AB_hydrolase_fold"/>
</dbReference>
<dbReference type="Gene3D" id="3.40.50.1820">
    <property type="entry name" value="alpha/beta hydrolase"/>
    <property type="match status" value="1"/>
</dbReference>
<dbReference type="RefSeq" id="WP_259611029.1">
    <property type="nucleotide sequence ID" value="NZ_CP091139.2"/>
</dbReference>
<dbReference type="Pfam" id="PF00975">
    <property type="entry name" value="Thioesterase"/>
    <property type="match status" value="1"/>
</dbReference>
<reference evidence="2" key="1">
    <citation type="submission" date="2022-01" db="EMBL/GenBank/DDBJ databases">
        <title>Microbacterium eymi and Microbacterium rhizovicinus sp. nov., isolated from the rhizospheric soil of Elymus tsukushiensis, a plant native to the Dokdo Islands, Republic of Korea.</title>
        <authorList>
            <person name="Hwang Y.J."/>
        </authorList>
    </citation>
    <scope>NUCLEOTIDE SEQUENCE</scope>
    <source>
        <strain evidence="2">KUDC0405</strain>
    </source>
</reference>
<feature type="domain" description="Thioesterase" evidence="1">
    <location>
        <begin position="124"/>
        <end position="229"/>
    </location>
</feature>